<proteinExistence type="predicted"/>
<gene>
    <name evidence="1" type="ORF">Snoj_28060</name>
</gene>
<dbReference type="EMBL" id="BNEC01000005">
    <property type="protein sequence ID" value="GHI68888.1"/>
    <property type="molecule type" value="Genomic_DNA"/>
</dbReference>
<organism evidence="1 2">
    <name type="scientific">Streptomyces nojiriensis</name>
    <dbReference type="NCBI Taxonomy" id="66374"/>
    <lineage>
        <taxon>Bacteria</taxon>
        <taxon>Bacillati</taxon>
        <taxon>Actinomycetota</taxon>
        <taxon>Actinomycetes</taxon>
        <taxon>Kitasatosporales</taxon>
        <taxon>Streptomycetaceae</taxon>
        <taxon>Streptomyces</taxon>
    </lineage>
</organism>
<keyword evidence="2" id="KW-1185">Reference proteome</keyword>
<dbReference type="Proteomes" id="UP000613974">
    <property type="component" value="Unassembled WGS sequence"/>
</dbReference>
<sequence length="59" mass="6493">MIGTANVHQERSVSLILPSLPPHLVQLGFDYVLAVEARDDVQAARLAPKVEHCCRPSRS</sequence>
<name>A0ABQ3SL91_9ACTN</name>
<comment type="caution">
    <text evidence="1">The sequence shown here is derived from an EMBL/GenBank/DDBJ whole genome shotgun (WGS) entry which is preliminary data.</text>
</comment>
<evidence type="ECO:0000313" key="1">
    <source>
        <dbReference type="EMBL" id="GHI68888.1"/>
    </source>
</evidence>
<evidence type="ECO:0000313" key="2">
    <source>
        <dbReference type="Proteomes" id="UP000613974"/>
    </source>
</evidence>
<protein>
    <submittedName>
        <fullName evidence="1">Uncharacterized protein</fullName>
    </submittedName>
</protein>
<accession>A0ABQ3SL91</accession>
<reference evidence="2" key="1">
    <citation type="submission" date="2023-07" db="EMBL/GenBank/DDBJ databases">
        <title>Whole genome shotgun sequence of Streptomyces nojiriensis NBRC 13794.</title>
        <authorList>
            <person name="Komaki H."/>
            <person name="Tamura T."/>
        </authorList>
    </citation>
    <scope>NUCLEOTIDE SEQUENCE [LARGE SCALE GENOMIC DNA]</scope>
    <source>
        <strain evidence="2">NBRC 13794</strain>
    </source>
</reference>